<dbReference type="EMBL" id="GGEC01024519">
    <property type="protein sequence ID" value="MBX05003.1"/>
    <property type="molecule type" value="Transcribed_RNA"/>
</dbReference>
<accession>A0A2P2KH13</accession>
<proteinExistence type="predicted"/>
<sequence length="32" mass="3453">MVCLALLFPFSLPVGAFCPTVLLLLIPNSHIL</sequence>
<evidence type="ECO:0000313" key="1">
    <source>
        <dbReference type="EMBL" id="MBX05003.1"/>
    </source>
</evidence>
<name>A0A2P2KH13_RHIMU</name>
<dbReference type="AlphaFoldDB" id="A0A2P2KH13"/>
<organism evidence="1">
    <name type="scientific">Rhizophora mucronata</name>
    <name type="common">Asiatic mangrove</name>
    <dbReference type="NCBI Taxonomy" id="61149"/>
    <lineage>
        <taxon>Eukaryota</taxon>
        <taxon>Viridiplantae</taxon>
        <taxon>Streptophyta</taxon>
        <taxon>Embryophyta</taxon>
        <taxon>Tracheophyta</taxon>
        <taxon>Spermatophyta</taxon>
        <taxon>Magnoliopsida</taxon>
        <taxon>eudicotyledons</taxon>
        <taxon>Gunneridae</taxon>
        <taxon>Pentapetalae</taxon>
        <taxon>rosids</taxon>
        <taxon>fabids</taxon>
        <taxon>Malpighiales</taxon>
        <taxon>Rhizophoraceae</taxon>
        <taxon>Rhizophora</taxon>
    </lineage>
</organism>
<protein>
    <submittedName>
        <fullName evidence="1">Uncharacterized protein</fullName>
    </submittedName>
</protein>
<reference evidence="1" key="1">
    <citation type="submission" date="2018-02" db="EMBL/GenBank/DDBJ databases">
        <title>Rhizophora mucronata_Transcriptome.</title>
        <authorList>
            <person name="Meera S.P."/>
            <person name="Sreeshan A."/>
            <person name="Augustine A."/>
        </authorList>
    </citation>
    <scope>NUCLEOTIDE SEQUENCE</scope>
    <source>
        <tissue evidence="1">Leaf</tissue>
    </source>
</reference>